<feature type="region of interest" description="Disordered" evidence="1">
    <location>
        <begin position="1"/>
        <end position="22"/>
    </location>
</feature>
<dbReference type="EMBL" id="KV417763">
    <property type="protein sequence ID" value="KZP07074.1"/>
    <property type="molecule type" value="Genomic_DNA"/>
</dbReference>
<dbReference type="Proteomes" id="UP000076532">
    <property type="component" value="Unassembled WGS sequence"/>
</dbReference>
<evidence type="ECO:0000256" key="1">
    <source>
        <dbReference type="SAM" id="MobiDB-lite"/>
    </source>
</evidence>
<evidence type="ECO:0000313" key="3">
    <source>
        <dbReference type="Proteomes" id="UP000076532"/>
    </source>
</evidence>
<sequence>MPGDAKKVAKAEAADRAGRPNPFSDLLRTLTLHAPPPANLLAQLKKETPALEIEAYSGSIAFAEEELDNPEVHQPITSCYVPVPIDKLIIHTKERDFRSFASVAAIFNPTHFHLKSLEALAMTWRTNF</sequence>
<dbReference type="AlphaFoldDB" id="A0A167XCN2"/>
<accession>A0A167XCN2</accession>
<proteinExistence type="predicted"/>
<feature type="non-terminal residue" evidence="2">
    <location>
        <position position="128"/>
    </location>
</feature>
<protein>
    <submittedName>
        <fullName evidence="2">Uncharacterized protein</fullName>
    </submittedName>
</protein>
<gene>
    <name evidence="2" type="ORF">FIBSPDRAFT_939717</name>
</gene>
<reference evidence="2 3" key="1">
    <citation type="journal article" date="2016" name="Mol. Biol. Evol.">
        <title>Comparative Genomics of Early-Diverging Mushroom-Forming Fungi Provides Insights into the Origins of Lignocellulose Decay Capabilities.</title>
        <authorList>
            <person name="Nagy L.G."/>
            <person name="Riley R."/>
            <person name="Tritt A."/>
            <person name="Adam C."/>
            <person name="Daum C."/>
            <person name="Floudas D."/>
            <person name="Sun H."/>
            <person name="Yadav J.S."/>
            <person name="Pangilinan J."/>
            <person name="Larsson K.H."/>
            <person name="Matsuura K."/>
            <person name="Barry K."/>
            <person name="Labutti K."/>
            <person name="Kuo R."/>
            <person name="Ohm R.A."/>
            <person name="Bhattacharya S.S."/>
            <person name="Shirouzu T."/>
            <person name="Yoshinaga Y."/>
            <person name="Martin F.M."/>
            <person name="Grigoriev I.V."/>
            <person name="Hibbett D.S."/>
        </authorList>
    </citation>
    <scope>NUCLEOTIDE SEQUENCE [LARGE SCALE GENOMIC DNA]</scope>
    <source>
        <strain evidence="2 3">CBS 109695</strain>
    </source>
</reference>
<evidence type="ECO:0000313" key="2">
    <source>
        <dbReference type="EMBL" id="KZP07074.1"/>
    </source>
</evidence>
<feature type="compositionally biased region" description="Basic and acidic residues" evidence="1">
    <location>
        <begin position="1"/>
        <end position="18"/>
    </location>
</feature>
<name>A0A167XCN2_9AGAM</name>
<keyword evidence="3" id="KW-1185">Reference proteome</keyword>
<organism evidence="2 3">
    <name type="scientific">Athelia psychrophila</name>
    <dbReference type="NCBI Taxonomy" id="1759441"/>
    <lineage>
        <taxon>Eukaryota</taxon>
        <taxon>Fungi</taxon>
        <taxon>Dikarya</taxon>
        <taxon>Basidiomycota</taxon>
        <taxon>Agaricomycotina</taxon>
        <taxon>Agaricomycetes</taxon>
        <taxon>Agaricomycetidae</taxon>
        <taxon>Atheliales</taxon>
        <taxon>Atheliaceae</taxon>
        <taxon>Athelia</taxon>
    </lineage>
</organism>